<organism evidence="1 2">
    <name type="scientific">Syntrophobacter fumaroxidans (strain DSM 10017 / MPOB)</name>
    <dbReference type="NCBI Taxonomy" id="335543"/>
    <lineage>
        <taxon>Bacteria</taxon>
        <taxon>Pseudomonadati</taxon>
        <taxon>Thermodesulfobacteriota</taxon>
        <taxon>Syntrophobacteria</taxon>
        <taxon>Syntrophobacterales</taxon>
        <taxon>Syntrophobacteraceae</taxon>
        <taxon>Syntrophobacter</taxon>
    </lineage>
</organism>
<dbReference type="AlphaFoldDB" id="A0LJX6"/>
<protein>
    <submittedName>
        <fullName evidence="1">Uncharacterized protein</fullName>
    </submittedName>
</protein>
<dbReference type="Proteomes" id="UP000001784">
    <property type="component" value="Chromosome"/>
</dbReference>
<dbReference type="HOGENOM" id="CLU_2482195_0_0_7"/>
<reference evidence="1 2" key="1">
    <citation type="submission" date="2006-10" db="EMBL/GenBank/DDBJ databases">
        <title>Complete sequence of Syntrophobacter fumaroxidans MPOB.</title>
        <authorList>
            <consortium name="US DOE Joint Genome Institute"/>
            <person name="Copeland A."/>
            <person name="Lucas S."/>
            <person name="Lapidus A."/>
            <person name="Barry K."/>
            <person name="Detter J.C."/>
            <person name="Glavina del Rio T."/>
            <person name="Hammon N."/>
            <person name="Israni S."/>
            <person name="Pitluck S."/>
            <person name="Goltsman E.G."/>
            <person name="Martinez M."/>
            <person name="Schmutz J."/>
            <person name="Larimer F."/>
            <person name="Land M."/>
            <person name="Hauser L."/>
            <person name="Kyrpides N."/>
            <person name="Kim E."/>
            <person name="Boone D.R."/>
            <person name="Brockman F."/>
            <person name="Culley D."/>
            <person name="Ferry J."/>
            <person name="Gunsalus R."/>
            <person name="McInerney M.J."/>
            <person name="Morrison M."/>
            <person name="Plugge C."/>
            <person name="Rohlin L."/>
            <person name="Scholten J."/>
            <person name="Sieber J."/>
            <person name="Stams A.J.M."/>
            <person name="Worm P."/>
            <person name="Henstra A.M."/>
            <person name="Richardson P."/>
        </authorList>
    </citation>
    <scope>NUCLEOTIDE SEQUENCE [LARGE SCALE GENOMIC DNA]</scope>
    <source>
        <strain evidence="2">DSM 10017 / MPOB</strain>
    </source>
</reference>
<dbReference type="EMBL" id="CP000478">
    <property type="protein sequence ID" value="ABK17728.1"/>
    <property type="molecule type" value="Genomic_DNA"/>
</dbReference>
<evidence type="ECO:0000313" key="1">
    <source>
        <dbReference type="EMBL" id="ABK17728.1"/>
    </source>
</evidence>
<keyword evidence="2" id="KW-1185">Reference proteome</keyword>
<dbReference type="InParanoid" id="A0LJX6"/>
<dbReference type="KEGG" id="sfu:Sfum_2045"/>
<evidence type="ECO:0000313" key="2">
    <source>
        <dbReference type="Proteomes" id="UP000001784"/>
    </source>
</evidence>
<name>A0LJX6_SYNFM</name>
<proteinExistence type="predicted"/>
<accession>A0LJX6</accession>
<gene>
    <name evidence="1" type="ordered locus">Sfum_2045</name>
</gene>
<sequence length="87" mass="9850">MPNDSAWQYFKPFRRRFQNNFCRRRADLTGFGGRFEMMECPAPGIEKTALQKKDLPDAAFSVIRGRIGRFGGESLRAPCSVDGHIAP</sequence>